<dbReference type="InterPro" id="IPR023210">
    <property type="entry name" value="NADP_OxRdtase_dom"/>
</dbReference>
<comment type="caution">
    <text evidence="3">The sequence shown here is derived from an EMBL/GenBank/DDBJ whole genome shotgun (WGS) entry which is preliminary data.</text>
</comment>
<reference evidence="3" key="1">
    <citation type="submission" date="2016-09" db="EMBL/GenBank/DDBJ databases">
        <title>Draft genome of thermotolerant cyanobacterium Desertifilum sp. strain IPPAS B-1220.</title>
        <authorList>
            <person name="Sinetova M.A."/>
            <person name="Bolakhan K."/>
            <person name="Zayadan B.K."/>
            <person name="Mironov K.S."/>
            <person name="Ustinova V."/>
            <person name="Kupriyanova E.V."/>
            <person name="Sidorov R.A."/>
            <person name="Skrypnik A.N."/>
            <person name="Gogoleva N.E."/>
            <person name="Gogolev Y.V."/>
            <person name="Los D.A."/>
        </authorList>
    </citation>
    <scope>NUCLEOTIDE SEQUENCE [LARGE SCALE GENOMIC DNA]</scope>
    <source>
        <strain evidence="3">IPPAS B-1220</strain>
    </source>
</reference>
<accession>A0A1E5QRN4</accession>
<dbReference type="Gene3D" id="3.20.20.100">
    <property type="entry name" value="NADP-dependent oxidoreductase domain"/>
    <property type="match status" value="1"/>
</dbReference>
<sequence>MQTVTLGKNGPTLTRLGIGTWAWGDKLFWSYGSDYDAQQVKTAFEATLNSGISFFDTAEIYGFGESESLLGQFMKETGRQAQIATKYMPVPWRFGASAVSEALSASLKRLQVERVELYQVHQPFAFFMGQETLMNALADEVKRGRIGAIGVSNYSASQMQQAYDILAKRGIPLAVNQVKYSLLSRQIEVNGIYAKAQELGITILAYSPLAQGLLTGKYDPETTPTGARKLDPRFGRDGLRKIAPVVTLLKRLADQHKKTPAQVALNWLVAQGVVPIPGAKNAQQAQQNAEALGWSLNPEDVADLEKVSRPWLE</sequence>
<dbReference type="GO" id="GO:0016491">
    <property type="term" value="F:oxidoreductase activity"/>
    <property type="evidence" value="ECO:0007669"/>
    <property type="project" value="UniProtKB-KW"/>
</dbReference>
<dbReference type="STRING" id="1781255.BH720_02010"/>
<dbReference type="RefSeq" id="WP_069965489.1">
    <property type="nucleotide sequence ID" value="NZ_CM124774.1"/>
</dbReference>
<dbReference type="InterPro" id="IPR036812">
    <property type="entry name" value="NAD(P)_OxRdtase_dom_sf"/>
</dbReference>
<dbReference type="OrthoDB" id="9809990at2"/>
<name>A0A1E5QRN4_9CYAN</name>
<dbReference type="SUPFAM" id="SSF51430">
    <property type="entry name" value="NAD(P)-linked oxidoreductase"/>
    <property type="match status" value="1"/>
</dbReference>
<keyword evidence="1" id="KW-0560">Oxidoreductase</keyword>
<evidence type="ECO:0000313" key="3">
    <source>
        <dbReference type="EMBL" id="OEJ77003.1"/>
    </source>
</evidence>
<dbReference type="AlphaFoldDB" id="A0A1E5QRN4"/>
<dbReference type="PANTHER" id="PTHR43625:SF88">
    <property type="entry name" value="OS07G0143000 PROTEIN"/>
    <property type="match status" value="1"/>
</dbReference>
<evidence type="ECO:0000259" key="2">
    <source>
        <dbReference type="Pfam" id="PF00248"/>
    </source>
</evidence>
<dbReference type="PANTHER" id="PTHR43625">
    <property type="entry name" value="AFLATOXIN B1 ALDEHYDE REDUCTASE"/>
    <property type="match status" value="1"/>
</dbReference>
<organism evidence="3">
    <name type="scientific">Desertifilum tharense IPPAS B-1220</name>
    <dbReference type="NCBI Taxonomy" id="1781255"/>
    <lineage>
        <taxon>Bacteria</taxon>
        <taxon>Bacillati</taxon>
        <taxon>Cyanobacteriota</taxon>
        <taxon>Cyanophyceae</taxon>
        <taxon>Desertifilales</taxon>
        <taxon>Desertifilaceae</taxon>
        <taxon>Desertifilum</taxon>
    </lineage>
</organism>
<dbReference type="CDD" id="cd19093">
    <property type="entry name" value="AKR_AtPLR-like"/>
    <property type="match status" value="1"/>
</dbReference>
<dbReference type="Pfam" id="PF00248">
    <property type="entry name" value="Aldo_ket_red"/>
    <property type="match status" value="1"/>
</dbReference>
<evidence type="ECO:0000256" key="1">
    <source>
        <dbReference type="ARBA" id="ARBA00023002"/>
    </source>
</evidence>
<dbReference type="PRINTS" id="PR00069">
    <property type="entry name" value="ALDKETRDTASE"/>
</dbReference>
<dbReference type="EMBL" id="MJGC01000022">
    <property type="protein sequence ID" value="OEJ77003.1"/>
    <property type="molecule type" value="Genomic_DNA"/>
</dbReference>
<dbReference type="InterPro" id="IPR050791">
    <property type="entry name" value="Aldo-Keto_reductase"/>
</dbReference>
<protein>
    <submittedName>
        <fullName evidence="3">2,5-didehydrogluconate reductase</fullName>
    </submittedName>
</protein>
<dbReference type="GO" id="GO:0005737">
    <property type="term" value="C:cytoplasm"/>
    <property type="evidence" value="ECO:0007669"/>
    <property type="project" value="TreeGrafter"/>
</dbReference>
<dbReference type="InterPro" id="IPR020471">
    <property type="entry name" value="AKR"/>
</dbReference>
<feature type="domain" description="NADP-dependent oxidoreductase" evidence="2">
    <location>
        <begin position="15"/>
        <end position="308"/>
    </location>
</feature>
<proteinExistence type="predicted"/>
<gene>
    <name evidence="3" type="ORF">BH720_02010</name>
</gene>